<dbReference type="AlphaFoldDB" id="A0A448WX70"/>
<name>A0A448WX70_9PLAT</name>
<gene>
    <name evidence="1" type="ORF">PXEA_LOCUS15930</name>
</gene>
<sequence>MKSSLNSAVAESLANVTAYVEKACLCISNLRQQRDSLSAQLTSERAEGAQHLKACRRQFQIDHMRQLAELRRSLVREHFSELQRVVASIMGVHVPTWPSGNG</sequence>
<dbReference type="Proteomes" id="UP000784294">
    <property type="component" value="Unassembled WGS sequence"/>
</dbReference>
<protein>
    <submittedName>
        <fullName evidence="1">Uncharacterized protein</fullName>
    </submittedName>
</protein>
<evidence type="ECO:0000313" key="2">
    <source>
        <dbReference type="Proteomes" id="UP000784294"/>
    </source>
</evidence>
<accession>A0A448WX70</accession>
<dbReference type="EMBL" id="CAAALY010056719">
    <property type="protein sequence ID" value="VEL22490.1"/>
    <property type="molecule type" value="Genomic_DNA"/>
</dbReference>
<evidence type="ECO:0000313" key="1">
    <source>
        <dbReference type="EMBL" id="VEL22490.1"/>
    </source>
</evidence>
<organism evidence="1 2">
    <name type="scientific">Protopolystoma xenopodis</name>
    <dbReference type="NCBI Taxonomy" id="117903"/>
    <lineage>
        <taxon>Eukaryota</taxon>
        <taxon>Metazoa</taxon>
        <taxon>Spiralia</taxon>
        <taxon>Lophotrochozoa</taxon>
        <taxon>Platyhelminthes</taxon>
        <taxon>Monogenea</taxon>
        <taxon>Polyopisthocotylea</taxon>
        <taxon>Polystomatidea</taxon>
        <taxon>Polystomatidae</taxon>
        <taxon>Protopolystoma</taxon>
    </lineage>
</organism>
<proteinExistence type="predicted"/>
<comment type="caution">
    <text evidence="1">The sequence shown here is derived from an EMBL/GenBank/DDBJ whole genome shotgun (WGS) entry which is preliminary data.</text>
</comment>
<keyword evidence="2" id="KW-1185">Reference proteome</keyword>
<reference evidence="1" key="1">
    <citation type="submission" date="2018-11" db="EMBL/GenBank/DDBJ databases">
        <authorList>
            <consortium name="Pathogen Informatics"/>
        </authorList>
    </citation>
    <scope>NUCLEOTIDE SEQUENCE</scope>
</reference>